<keyword evidence="2" id="KW-1185">Reference proteome</keyword>
<dbReference type="OrthoDB" id="9810361at2"/>
<dbReference type="AlphaFoldDB" id="A0A1I0HKL1"/>
<proteinExistence type="predicted"/>
<name>A0A1I0HKL1_9FIRM</name>
<protein>
    <recommendedName>
        <fullName evidence="3">Zinc-or iron-chelating domain-containing protein</fullName>
    </recommendedName>
</protein>
<dbReference type="Proteomes" id="UP000199820">
    <property type="component" value="Unassembled WGS sequence"/>
</dbReference>
<evidence type="ECO:0000313" key="2">
    <source>
        <dbReference type="Proteomes" id="UP000199820"/>
    </source>
</evidence>
<dbReference type="RefSeq" id="WP_074650233.1">
    <property type="nucleotide sequence ID" value="NZ_FOIL01000052.1"/>
</dbReference>
<dbReference type="Pfam" id="PF03692">
    <property type="entry name" value="CxxCxxCC"/>
    <property type="match status" value="1"/>
</dbReference>
<reference evidence="1 2" key="1">
    <citation type="submission" date="2016-10" db="EMBL/GenBank/DDBJ databases">
        <authorList>
            <person name="de Groot N.N."/>
        </authorList>
    </citation>
    <scope>NUCLEOTIDE SEQUENCE [LARGE SCALE GENOMIC DNA]</scope>
    <source>
        <strain evidence="1 2">KH1P1</strain>
    </source>
</reference>
<organism evidence="1 2">
    <name type="scientific">[Clostridium] aminophilum</name>
    <dbReference type="NCBI Taxonomy" id="1526"/>
    <lineage>
        <taxon>Bacteria</taxon>
        <taxon>Bacillati</taxon>
        <taxon>Bacillota</taxon>
        <taxon>Clostridia</taxon>
        <taxon>Lachnospirales</taxon>
        <taxon>Lachnospiraceae</taxon>
    </lineage>
</organism>
<gene>
    <name evidence="1" type="ORF">SAMN04487771_105214</name>
</gene>
<evidence type="ECO:0000313" key="1">
    <source>
        <dbReference type="EMBL" id="SET84519.1"/>
    </source>
</evidence>
<sequence>MFPCIKCGVCCKNINKIHELKDYDTGNGTCVHLTEDNLCDIYAERPDLCNVEKMFEQFKDKMSKDEYYRLNVEMCKKLQEEYNKRISDG</sequence>
<evidence type="ECO:0008006" key="3">
    <source>
        <dbReference type="Google" id="ProtNLM"/>
    </source>
</evidence>
<dbReference type="EMBL" id="FOIL01000052">
    <property type="protein sequence ID" value="SET84519.1"/>
    <property type="molecule type" value="Genomic_DNA"/>
</dbReference>
<accession>A0A1I0HKL1</accession>
<dbReference type="InterPro" id="IPR005358">
    <property type="entry name" value="Puta_zinc/iron-chelating_dom"/>
</dbReference>